<dbReference type="OrthoDB" id="348678at2759"/>
<accession>A0A9P0DYZ4</accession>
<feature type="domain" description="Sphingomyelin phosphodiesterase C-terminal" evidence="3">
    <location>
        <begin position="127"/>
        <end position="269"/>
    </location>
</feature>
<evidence type="ECO:0000256" key="2">
    <source>
        <dbReference type="ARBA" id="ARBA00023180"/>
    </source>
</evidence>
<keyword evidence="5" id="KW-1185">Reference proteome</keyword>
<protein>
    <recommendedName>
        <fullName evidence="3">Sphingomyelin phosphodiesterase C-terminal domain-containing protein</fullName>
    </recommendedName>
</protein>
<dbReference type="Pfam" id="PF19272">
    <property type="entry name" value="ASMase_C"/>
    <property type="match status" value="1"/>
</dbReference>
<organism evidence="4 5">
    <name type="scientific">Ceutorhynchus assimilis</name>
    <name type="common">cabbage seed weevil</name>
    <dbReference type="NCBI Taxonomy" id="467358"/>
    <lineage>
        <taxon>Eukaryota</taxon>
        <taxon>Metazoa</taxon>
        <taxon>Ecdysozoa</taxon>
        <taxon>Arthropoda</taxon>
        <taxon>Hexapoda</taxon>
        <taxon>Insecta</taxon>
        <taxon>Pterygota</taxon>
        <taxon>Neoptera</taxon>
        <taxon>Endopterygota</taxon>
        <taxon>Coleoptera</taxon>
        <taxon>Polyphaga</taxon>
        <taxon>Cucujiformia</taxon>
        <taxon>Curculionidae</taxon>
        <taxon>Ceutorhynchinae</taxon>
        <taxon>Ceutorhynchus</taxon>
    </lineage>
</organism>
<dbReference type="GO" id="GO:0008081">
    <property type="term" value="F:phosphoric diester hydrolase activity"/>
    <property type="evidence" value="ECO:0007669"/>
    <property type="project" value="TreeGrafter"/>
</dbReference>
<dbReference type="PANTHER" id="PTHR10340">
    <property type="entry name" value="SPHINGOMYELIN PHOSPHODIESTERASE"/>
    <property type="match status" value="1"/>
</dbReference>
<dbReference type="Proteomes" id="UP001152799">
    <property type="component" value="Unassembled WGS sequence"/>
</dbReference>
<evidence type="ECO:0000313" key="5">
    <source>
        <dbReference type="Proteomes" id="UP001152799"/>
    </source>
</evidence>
<dbReference type="SUPFAM" id="SSF56300">
    <property type="entry name" value="Metallo-dependent phosphatases"/>
    <property type="match status" value="1"/>
</dbReference>
<dbReference type="GO" id="GO:0005615">
    <property type="term" value="C:extracellular space"/>
    <property type="evidence" value="ECO:0007669"/>
    <property type="project" value="TreeGrafter"/>
</dbReference>
<evidence type="ECO:0000256" key="1">
    <source>
        <dbReference type="ARBA" id="ARBA00022801"/>
    </source>
</evidence>
<evidence type="ECO:0000313" key="4">
    <source>
        <dbReference type="EMBL" id="CAH1183777.1"/>
    </source>
</evidence>
<dbReference type="InterPro" id="IPR029052">
    <property type="entry name" value="Metallo-depent_PP-like"/>
</dbReference>
<dbReference type="EMBL" id="CAKJTU040000027">
    <property type="protein sequence ID" value="CAH1183777.1"/>
    <property type="molecule type" value="Genomic_DNA"/>
</dbReference>
<sequence length="296" mass="34666">MIYPYFPGGYYIIERKLLKLQIVVLNTNLMKRNEIDEDANKQWKWLEKVLYKFQKNMQTVYLVGHVAPGWDERQKGLFHPAHGAYTDYHNQKYIDIVRNYSAIIVGQFFGHLHSDSFRVIHDRNGRPVSWAMLAPSITPKRNHLGSNNPGIRLFKFNKDTGQIIDYTQYYLDLTKANLQSKAEWTVEYNFTAYYGIGEITPETLNQLARKFVSDGQEVSSLFQRYYRANAVKVLPHPRDHCDLSCVHNHFCAITQTDYSDFEDCLIRTAMIRSSSKQNSLHCNKAVFIFLIVLFWM</sequence>
<keyword evidence="1" id="KW-0378">Hydrolase</keyword>
<dbReference type="PANTHER" id="PTHR10340:SF57">
    <property type="entry name" value="METALLOPHOS DOMAIN-CONTAINING PROTEIN"/>
    <property type="match status" value="1"/>
</dbReference>
<dbReference type="InterPro" id="IPR045473">
    <property type="entry name" value="ASM_C"/>
</dbReference>
<keyword evidence="2" id="KW-0325">Glycoprotein</keyword>
<evidence type="ECO:0000259" key="3">
    <source>
        <dbReference type="Pfam" id="PF19272"/>
    </source>
</evidence>
<name>A0A9P0DYZ4_9CUCU</name>
<reference evidence="4" key="1">
    <citation type="submission" date="2022-01" db="EMBL/GenBank/DDBJ databases">
        <authorList>
            <person name="King R."/>
        </authorList>
    </citation>
    <scope>NUCLEOTIDE SEQUENCE</scope>
</reference>
<dbReference type="AlphaFoldDB" id="A0A9P0DYZ4"/>
<dbReference type="Gene3D" id="3.60.21.10">
    <property type="match status" value="1"/>
</dbReference>
<gene>
    <name evidence="4" type="ORF">CEUTPL_LOCUS14633</name>
</gene>
<comment type="caution">
    <text evidence="4">The sequence shown here is derived from an EMBL/GenBank/DDBJ whole genome shotgun (WGS) entry which is preliminary data.</text>
</comment>
<proteinExistence type="predicted"/>